<dbReference type="Gene3D" id="6.20.390.30">
    <property type="match status" value="1"/>
</dbReference>
<proteinExistence type="predicted"/>
<gene>
    <name evidence="1" type="ORF">GCM10007879_23460</name>
</gene>
<dbReference type="Pfam" id="PF00378">
    <property type="entry name" value="ECH_1"/>
    <property type="match status" value="1"/>
</dbReference>
<dbReference type="PANTHER" id="PTHR11941:SF54">
    <property type="entry name" value="ENOYL-COA HYDRATASE, MITOCHONDRIAL"/>
    <property type="match status" value="1"/>
</dbReference>
<evidence type="ECO:0000313" key="1">
    <source>
        <dbReference type="EMBL" id="GLQ18097.1"/>
    </source>
</evidence>
<organism evidence="1 2">
    <name type="scientific">Maritalea porphyrae</name>
    <dbReference type="NCBI Taxonomy" id="880732"/>
    <lineage>
        <taxon>Bacteria</taxon>
        <taxon>Pseudomonadati</taxon>
        <taxon>Pseudomonadota</taxon>
        <taxon>Alphaproteobacteria</taxon>
        <taxon>Hyphomicrobiales</taxon>
        <taxon>Devosiaceae</taxon>
        <taxon>Maritalea</taxon>
    </lineage>
</organism>
<comment type="caution">
    <text evidence="1">The sequence shown here is derived from an EMBL/GenBank/DDBJ whole genome shotgun (WGS) entry which is preliminary data.</text>
</comment>
<reference evidence="1" key="1">
    <citation type="journal article" date="2014" name="Int. J. Syst. Evol. Microbiol.">
        <title>Complete genome of a new Firmicutes species belonging to the dominant human colonic microbiota ('Ruminococcus bicirculans') reveals two chromosomes and a selective capacity to utilize plant glucans.</title>
        <authorList>
            <consortium name="NISC Comparative Sequencing Program"/>
            <person name="Wegmann U."/>
            <person name="Louis P."/>
            <person name="Goesmann A."/>
            <person name="Henrissat B."/>
            <person name="Duncan S.H."/>
            <person name="Flint H.J."/>
        </authorList>
    </citation>
    <scope>NUCLEOTIDE SEQUENCE</scope>
    <source>
        <strain evidence="1">NBRC 107169</strain>
    </source>
</reference>
<keyword evidence="2" id="KW-1185">Reference proteome</keyword>
<dbReference type="CDD" id="cd06558">
    <property type="entry name" value="crotonase-like"/>
    <property type="match status" value="1"/>
</dbReference>
<sequence length="309" mass="34965">MTKNLAVQNRSVGREELRYKLLPQSDLPFHLPKDRQRFWGNLGQIESNFDISNATVWSFMQFQGRAAFNPDLLDDFQHMHNNITRFKQEQPDYFKFLVLGSRHPDFFCLGGDLDHFSACIANKDREGLFQYGLSSVQILYRTWQITFHGVISIALVQGDALGGGFESLLSFDMICAEKGAKFGFPEHLFGLFPGMGGLTLLGRKLGFAKAEQLVRTGQTMTAEELYDLGVIQILSEPGEGIKDIKKFIARTGSRQKAACAYHLAAKRANRLSFDELEDIVKLWVDAAMEITPKELKIMKRLVMAQTNKT</sequence>
<dbReference type="PANTHER" id="PTHR11941">
    <property type="entry name" value="ENOYL-COA HYDRATASE-RELATED"/>
    <property type="match status" value="1"/>
</dbReference>
<name>A0ABQ5UVT5_9HYPH</name>
<protein>
    <submittedName>
        <fullName evidence="1">Enoyl-CoA hydratase</fullName>
    </submittedName>
</protein>
<dbReference type="RefSeq" id="WP_284364736.1">
    <property type="nucleotide sequence ID" value="NZ_BSNI01000002.1"/>
</dbReference>
<dbReference type="NCBIfam" id="NF006452">
    <property type="entry name" value="PRK08788.1"/>
    <property type="match status" value="1"/>
</dbReference>
<dbReference type="Proteomes" id="UP001161405">
    <property type="component" value="Unassembled WGS sequence"/>
</dbReference>
<dbReference type="SUPFAM" id="SSF52096">
    <property type="entry name" value="ClpP/crotonase"/>
    <property type="match status" value="1"/>
</dbReference>
<reference evidence="1" key="2">
    <citation type="submission" date="2023-01" db="EMBL/GenBank/DDBJ databases">
        <title>Draft genome sequence of Maritalea porphyrae strain NBRC 107169.</title>
        <authorList>
            <person name="Sun Q."/>
            <person name="Mori K."/>
        </authorList>
    </citation>
    <scope>NUCLEOTIDE SEQUENCE</scope>
    <source>
        <strain evidence="1">NBRC 107169</strain>
    </source>
</reference>
<dbReference type="EMBL" id="BSNI01000002">
    <property type="protein sequence ID" value="GLQ18097.1"/>
    <property type="molecule type" value="Genomic_DNA"/>
</dbReference>
<evidence type="ECO:0000313" key="2">
    <source>
        <dbReference type="Proteomes" id="UP001161405"/>
    </source>
</evidence>
<accession>A0ABQ5UVT5</accession>
<dbReference type="InterPro" id="IPR029045">
    <property type="entry name" value="ClpP/crotonase-like_dom_sf"/>
</dbReference>
<dbReference type="InterPro" id="IPR001753">
    <property type="entry name" value="Enoyl-CoA_hydra/iso"/>
</dbReference>
<dbReference type="Gene3D" id="3.90.226.10">
    <property type="entry name" value="2-enoyl-CoA Hydratase, Chain A, domain 1"/>
    <property type="match status" value="1"/>
</dbReference>